<feature type="signal peptide" evidence="1">
    <location>
        <begin position="1"/>
        <end position="22"/>
    </location>
</feature>
<keyword evidence="3" id="KW-1185">Reference proteome</keyword>
<evidence type="ECO:0000256" key="1">
    <source>
        <dbReference type="SAM" id="SignalP"/>
    </source>
</evidence>
<sequence>MSKAMKLSLLFALSLSASVAQAQTALIPKQLSGPPEEFAQMRAPDPAQSAVISKSALLPIELSGKSGAAISLPVENGKLRFALFSGGADWQPELASPSGRPLIAQKMAGGAKATRLGLDGNAYPATQYSLEGLQRGQWTLTLRPANRLAKSSQAQRGYVLMEGEASTELASYPTHRRQWVGNSLGFTAVLSGSAQKSTVLGAAAGRIQRGSLRVIAPDGSESRWPMADDGRRGDAVAHDGIYGGTFTPGATGTYIVQVVAQGIDRDGAAFVRTAEHVVPVIAPGLKLGAAKVGAVPAGGTRISLGIPVTGNLDPARRYRVFAEVWGRGANGRQVPVAWIGGMASTKGRQLPLGLDQRWIQRAGARAPFSLRNLRVEDADYFIPVANAASLSLVLPDNVATLAKRSAIVDESMVMGPRPAALVQTKAGTGSRLILVHGYCSGGVWPQSQFTNASSFLDTNQNRSHDQFAQLLKNYGSAWNSFGTVAHSQGGAAALHLYAYYWSGLDNATGNRLMQSVGTPYQGTNLSGIIATVGSWFGVACGSNYDMTYDGASAWLAGIPSWARAKVNYYTTSFKSTNWWTNDYCNFASDLVLSDPEDGTTEKAYGQLPGAVNQGHVTGQCHTTGMRDPAQYLDAGRNGAMNSNAAR</sequence>
<dbReference type="NCBIfam" id="NF041940">
    <property type="entry name" value="choice_anch_X"/>
    <property type="match status" value="1"/>
</dbReference>
<feature type="chain" id="PRO_5046904135" description="Conditioned medium factor" evidence="1">
    <location>
        <begin position="23"/>
        <end position="646"/>
    </location>
</feature>
<evidence type="ECO:0000313" key="3">
    <source>
        <dbReference type="Proteomes" id="UP001254759"/>
    </source>
</evidence>
<gene>
    <name evidence="2" type="ORF">J2W94_002119</name>
</gene>
<keyword evidence="1" id="KW-0732">Signal</keyword>
<name>A0ABU1RUN4_9GAMM</name>
<dbReference type="SUPFAM" id="SSF53474">
    <property type="entry name" value="alpha/beta-Hydrolases"/>
    <property type="match status" value="1"/>
</dbReference>
<comment type="caution">
    <text evidence="2">The sequence shown here is derived from an EMBL/GenBank/DDBJ whole genome shotgun (WGS) entry which is preliminary data.</text>
</comment>
<dbReference type="RefSeq" id="WP_310092987.1">
    <property type="nucleotide sequence ID" value="NZ_JAVDTT010000002.1"/>
</dbReference>
<proteinExistence type="predicted"/>
<organism evidence="2 3">
    <name type="scientific">Pseudoxanthomonas sacheonensis</name>
    <dbReference type="NCBI Taxonomy" id="443615"/>
    <lineage>
        <taxon>Bacteria</taxon>
        <taxon>Pseudomonadati</taxon>
        <taxon>Pseudomonadota</taxon>
        <taxon>Gammaproteobacteria</taxon>
        <taxon>Lysobacterales</taxon>
        <taxon>Lysobacteraceae</taxon>
        <taxon>Pseudoxanthomonas</taxon>
    </lineage>
</organism>
<accession>A0ABU1RUN4</accession>
<reference evidence="2 3" key="1">
    <citation type="submission" date="2023-07" db="EMBL/GenBank/DDBJ databases">
        <title>Sorghum-associated microbial communities from plants grown in Nebraska, USA.</title>
        <authorList>
            <person name="Schachtman D."/>
        </authorList>
    </citation>
    <scope>NUCLEOTIDE SEQUENCE [LARGE SCALE GENOMIC DNA]</scope>
    <source>
        <strain evidence="2 3">BE107</strain>
    </source>
</reference>
<dbReference type="EMBL" id="JAVDTT010000002">
    <property type="protein sequence ID" value="MDR6841834.1"/>
    <property type="molecule type" value="Genomic_DNA"/>
</dbReference>
<dbReference type="Proteomes" id="UP001254759">
    <property type="component" value="Unassembled WGS sequence"/>
</dbReference>
<evidence type="ECO:0008006" key="4">
    <source>
        <dbReference type="Google" id="ProtNLM"/>
    </source>
</evidence>
<dbReference type="InterPro" id="IPR029058">
    <property type="entry name" value="AB_hydrolase_fold"/>
</dbReference>
<protein>
    <recommendedName>
        <fullName evidence="4">Conditioned medium factor</fullName>
    </recommendedName>
</protein>
<evidence type="ECO:0000313" key="2">
    <source>
        <dbReference type="EMBL" id="MDR6841834.1"/>
    </source>
</evidence>